<dbReference type="Proteomes" id="UP001604267">
    <property type="component" value="Unassembled WGS sequence"/>
</dbReference>
<dbReference type="EMBL" id="JBICYV010000010">
    <property type="protein sequence ID" value="MFG3013181.1"/>
    <property type="molecule type" value="Genomic_DNA"/>
</dbReference>
<evidence type="ECO:0000313" key="7">
    <source>
        <dbReference type="Proteomes" id="UP001604267"/>
    </source>
</evidence>
<dbReference type="InterPro" id="IPR036388">
    <property type="entry name" value="WH-like_DNA-bd_sf"/>
</dbReference>
<evidence type="ECO:0000256" key="3">
    <source>
        <dbReference type="ARBA" id="ARBA00023125"/>
    </source>
</evidence>
<dbReference type="SUPFAM" id="SSF46785">
    <property type="entry name" value="Winged helix' DNA-binding domain"/>
    <property type="match status" value="1"/>
</dbReference>
<dbReference type="RefSeq" id="WP_392819241.1">
    <property type="nucleotide sequence ID" value="NZ_JBICYV010000010.1"/>
</dbReference>
<dbReference type="Pfam" id="PF03965">
    <property type="entry name" value="Penicillinase_R"/>
    <property type="match status" value="1"/>
</dbReference>
<name>A0ABW7B8S2_9ACTN</name>
<comment type="caution">
    <text evidence="6">The sequence shown here is derived from an EMBL/GenBank/DDBJ whole genome shotgun (WGS) entry which is preliminary data.</text>
</comment>
<evidence type="ECO:0000256" key="4">
    <source>
        <dbReference type="ARBA" id="ARBA00023163"/>
    </source>
</evidence>
<reference evidence="6 7" key="1">
    <citation type="submission" date="2024-10" db="EMBL/GenBank/DDBJ databases">
        <title>The Natural Products Discovery Center: Release of the First 8490 Sequenced Strains for Exploring Actinobacteria Biosynthetic Diversity.</title>
        <authorList>
            <person name="Kalkreuter E."/>
            <person name="Kautsar S.A."/>
            <person name="Yang D."/>
            <person name="Bader C.D."/>
            <person name="Teijaro C.N."/>
            <person name="Fluegel L."/>
            <person name="Davis C.M."/>
            <person name="Simpson J.R."/>
            <person name="Lauterbach L."/>
            <person name="Steele A.D."/>
            <person name="Gui C."/>
            <person name="Meng S."/>
            <person name="Li G."/>
            <person name="Viehrig K."/>
            <person name="Ye F."/>
            <person name="Su P."/>
            <person name="Kiefer A.F."/>
            <person name="Nichols A."/>
            <person name="Cepeda A.J."/>
            <person name="Yan W."/>
            <person name="Fan B."/>
            <person name="Jiang Y."/>
            <person name="Adhikari A."/>
            <person name="Zheng C.-J."/>
            <person name="Schuster L."/>
            <person name="Cowan T.M."/>
            <person name="Smanski M.J."/>
            <person name="Chevrette M.G."/>
            <person name="De Carvalho L.P.S."/>
            <person name="Shen B."/>
        </authorList>
    </citation>
    <scope>NUCLEOTIDE SEQUENCE [LARGE SCALE GENOMIC DNA]</scope>
    <source>
        <strain evidence="6 7">NPDC048320</strain>
    </source>
</reference>
<comment type="similarity">
    <text evidence="1">Belongs to the BlaI transcriptional regulatory family.</text>
</comment>
<organism evidence="6 7">
    <name type="scientific">Streptomyces cinerochromogenes</name>
    <dbReference type="NCBI Taxonomy" id="66422"/>
    <lineage>
        <taxon>Bacteria</taxon>
        <taxon>Bacillati</taxon>
        <taxon>Actinomycetota</taxon>
        <taxon>Actinomycetes</taxon>
        <taxon>Kitasatosporales</taxon>
        <taxon>Streptomycetaceae</taxon>
        <taxon>Streptomyces</taxon>
    </lineage>
</organism>
<keyword evidence="7" id="KW-1185">Reference proteome</keyword>
<dbReference type="CDD" id="cd00090">
    <property type="entry name" value="HTH_ARSR"/>
    <property type="match status" value="1"/>
</dbReference>
<dbReference type="InterPro" id="IPR036390">
    <property type="entry name" value="WH_DNA-bd_sf"/>
</dbReference>
<accession>A0ABW7B8S2</accession>
<keyword evidence="2" id="KW-0805">Transcription regulation</keyword>
<sequence length="171" mass="17429">MAGTGSRGRAERRGAGELESEVLAALWATERPLTPAEIQQEIGGGLAYNTVHTILTRLYDKGLVRRDADGRRGAYRAARNAAETTAAAMHEALDRGPDPIAALRHFVTGLSAEEERALRELLDGYRTGDGDTDGTADGNADGNGPGTGNADGNGPVTGTADGAASAAAGGA</sequence>
<gene>
    <name evidence="6" type="ORF">ACGFZB_22465</name>
</gene>
<dbReference type="InterPro" id="IPR005650">
    <property type="entry name" value="BlaI_family"/>
</dbReference>
<dbReference type="Gene3D" id="6.10.140.850">
    <property type="match status" value="1"/>
</dbReference>
<dbReference type="InterPro" id="IPR011991">
    <property type="entry name" value="ArsR-like_HTH"/>
</dbReference>
<proteinExistence type="inferred from homology"/>
<protein>
    <submittedName>
        <fullName evidence="6">BlaI/MecI/CopY family transcriptional regulator</fullName>
    </submittedName>
</protein>
<evidence type="ECO:0000256" key="5">
    <source>
        <dbReference type="SAM" id="MobiDB-lite"/>
    </source>
</evidence>
<keyword evidence="4" id="KW-0804">Transcription</keyword>
<dbReference type="Gene3D" id="1.10.10.10">
    <property type="entry name" value="Winged helix-like DNA-binding domain superfamily/Winged helix DNA-binding domain"/>
    <property type="match status" value="1"/>
</dbReference>
<feature type="compositionally biased region" description="Low complexity" evidence="5">
    <location>
        <begin position="152"/>
        <end position="171"/>
    </location>
</feature>
<feature type="compositionally biased region" description="Gly residues" evidence="5">
    <location>
        <begin position="141"/>
        <end position="151"/>
    </location>
</feature>
<keyword evidence="3" id="KW-0238">DNA-binding</keyword>
<feature type="region of interest" description="Disordered" evidence="5">
    <location>
        <begin position="124"/>
        <end position="171"/>
    </location>
</feature>
<evidence type="ECO:0000256" key="2">
    <source>
        <dbReference type="ARBA" id="ARBA00023015"/>
    </source>
</evidence>
<evidence type="ECO:0000313" key="6">
    <source>
        <dbReference type="EMBL" id="MFG3013181.1"/>
    </source>
</evidence>
<evidence type="ECO:0000256" key="1">
    <source>
        <dbReference type="ARBA" id="ARBA00011046"/>
    </source>
</evidence>